<dbReference type="PANTHER" id="PTHR11848">
    <property type="entry name" value="TGF-BETA FAMILY"/>
    <property type="match status" value="1"/>
</dbReference>
<comment type="similarity">
    <text evidence="2 4">Belongs to the TGF-beta family.</text>
</comment>
<reference evidence="7 8" key="1">
    <citation type="journal article" date="2024" name="bioRxiv">
        <title>A reference genome for Trichogramma kaykai: A tiny desert-dwelling parasitoid wasp with competing sex-ratio distorters.</title>
        <authorList>
            <person name="Culotta J."/>
            <person name="Lindsey A.R."/>
        </authorList>
    </citation>
    <scope>NUCLEOTIDE SEQUENCE [LARGE SCALE GENOMIC DNA]</scope>
    <source>
        <strain evidence="7 8">KSX58</strain>
    </source>
</reference>
<keyword evidence="3" id="KW-0964">Secreted</keyword>
<dbReference type="GO" id="GO:0008083">
    <property type="term" value="F:growth factor activity"/>
    <property type="evidence" value="ECO:0007669"/>
    <property type="project" value="UniProtKB-KW"/>
</dbReference>
<accession>A0ABD2W920</accession>
<dbReference type="AlphaFoldDB" id="A0ABD2W920"/>
<evidence type="ECO:0000256" key="1">
    <source>
        <dbReference type="ARBA" id="ARBA00004613"/>
    </source>
</evidence>
<evidence type="ECO:0000313" key="7">
    <source>
        <dbReference type="EMBL" id="KAL3389244.1"/>
    </source>
</evidence>
<dbReference type="PROSITE" id="PS51362">
    <property type="entry name" value="TGF_BETA_2"/>
    <property type="match status" value="1"/>
</dbReference>
<dbReference type="SMART" id="SM00204">
    <property type="entry name" value="TGFB"/>
    <property type="match status" value="1"/>
</dbReference>
<dbReference type="SUPFAM" id="SSF57501">
    <property type="entry name" value="Cystine-knot cytokines"/>
    <property type="match status" value="1"/>
</dbReference>
<dbReference type="InterPro" id="IPR029034">
    <property type="entry name" value="Cystine-knot_cytokine"/>
</dbReference>
<feature type="domain" description="TGF-beta family profile" evidence="6">
    <location>
        <begin position="143"/>
        <end position="256"/>
    </location>
</feature>
<keyword evidence="4" id="KW-0339">Growth factor</keyword>
<comment type="caution">
    <text evidence="7">The sequence shown here is derived from an EMBL/GenBank/DDBJ whole genome shotgun (WGS) entry which is preliminary data.</text>
</comment>
<keyword evidence="8" id="KW-1185">Reference proteome</keyword>
<evidence type="ECO:0000256" key="3">
    <source>
        <dbReference type="ARBA" id="ARBA00022525"/>
    </source>
</evidence>
<dbReference type="EMBL" id="JBJJXI010000123">
    <property type="protein sequence ID" value="KAL3389244.1"/>
    <property type="molecule type" value="Genomic_DNA"/>
</dbReference>
<sequence length="256" mass="29123">MDEHRRWLRREKVGRERTADALAVDCLQYMHESRARIGAGLAGGAHQALHRHTDGAGTPAEQAQARVQLPSRYQGVLSRGAVHQFRGHRLERLDPLSERISRLLLQGILQHGLFPLHQRLSIQRRHTSRRAGCVVDGEEERARLVRNRNGNDDDPSPGNNSDEQSSRRRRRDISQPRANVQADPFTWAFESTENKLIFPCLQRLLSKVKTFHRRNEIVPCCSPTQLSPLQLLYVESNNSIAHKTLPNMVVEACGCM</sequence>
<evidence type="ECO:0000256" key="4">
    <source>
        <dbReference type="RuleBase" id="RU000354"/>
    </source>
</evidence>
<dbReference type="InterPro" id="IPR001839">
    <property type="entry name" value="TGF-b_C"/>
</dbReference>
<dbReference type="Gene3D" id="2.10.90.10">
    <property type="entry name" value="Cystine-knot cytokines"/>
    <property type="match status" value="1"/>
</dbReference>
<dbReference type="GO" id="GO:0005576">
    <property type="term" value="C:extracellular region"/>
    <property type="evidence" value="ECO:0007669"/>
    <property type="project" value="UniProtKB-SubCell"/>
</dbReference>
<gene>
    <name evidence="7" type="ORF">TKK_015496</name>
</gene>
<evidence type="ECO:0000256" key="5">
    <source>
        <dbReference type="SAM" id="MobiDB-lite"/>
    </source>
</evidence>
<evidence type="ECO:0000313" key="8">
    <source>
        <dbReference type="Proteomes" id="UP001627154"/>
    </source>
</evidence>
<protein>
    <recommendedName>
        <fullName evidence="6">TGF-beta family profile domain-containing protein</fullName>
    </recommendedName>
</protein>
<evidence type="ECO:0000256" key="2">
    <source>
        <dbReference type="ARBA" id="ARBA00006656"/>
    </source>
</evidence>
<dbReference type="InterPro" id="IPR015615">
    <property type="entry name" value="TGF-beta-rel"/>
</dbReference>
<feature type="region of interest" description="Disordered" evidence="5">
    <location>
        <begin position="145"/>
        <end position="178"/>
    </location>
</feature>
<proteinExistence type="inferred from homology"/>
<dbReference type="PANTHER" id="PTHR11848:SF298">
    <property type="entry name" value="DAWDLE, ISOFORM A"/>
    <property type="match status" value="1"/>
</dbReference>
<dbReference type="Proteomes" id="UP001627154">
    <property type="component" value="Unassembled WGS sequence"/>
</dbReference>
<evidence type="ECO:0000259" key="6">
    <source>
        <dbReference type="PROSITE" id="PS51362"/>
    </source>
</evidence>
<dbReference type="Pfam" id="PF00019">
    <property type="entry name" value="TGF_beta"/>
    <property type="match status" value="1"/>
</dbReference>
<organism evidence="7 8">
    <name type="scientific">Trichogramma kaykai</name>
    <dbReference type="NCBI Taxonomy" id="54128"/>
    <lineage>
        <taxon>Eukaryota</taxon>
        <taxon>Metazoa</taxon>
        <taxon>Ecdysozoa</taxon>
        <taxon>Arthropoda</taxon>
        <taxon>Hexapoda</taxon>
        <taxon>Insecta</taxon>
        <taxon>Pterygota</taxon>
        <taxon>Neoptera</taxon>
        <taxon>Endopterygota</taxon>
        <taxon>Hymenoptera</taxon>
        <taxon>Apocrita</taxon>
        <taxon>Proctotrupomorpha</taxon>
        <taxon>Chalcidoidea</taxon>
        <taxon>Trichogrammatidae</taxon>
        <taxon>Trichogramma</taxon>
    </lineage>
</organism>
<name>A0ABD2W920_9HYME</name>
<comment type="subcellular location">
    <subcellularLocation>
        <location evidence="1">Secreted</location>
    </subcellularLocation>
</comment>